<name>A0AA88A659_FICCA</name>
<dbReference type="AlphaFoldDB" id="A0AA88A659"/>
<keyword evidence="2" id="KW-1185">Reference proteome</keyword>
<dbReference type="EMBL" id="BTGU01000025">
    <property type="protein sequence ID" value="GMN47177.1"/>
    <property type="molecule type" value="Genomic_DNA"/>
</dbReference>
<accession>A0AA88A659</accession>
<reference evidence="1" key="1">
    <citation type="submission" date="2023-07" db="EMBL/GenBank/DDBJ databases">
        <title>draft genome sequence of fig (Ficus carica).</title>
        <authorList>
            <person name="Takahashi T."/>
            <person name="Nishimura K."/>
        </authorList>
    </citation>
    <scope>NUCLEOTIDE SEQUENCE</scope>
</reference>
<sequence length="93" mass="9755">MPPVKEIDEFDDDVSHLGDYTTGPRDRRVSHLALGGLHDGPEGPSCNTPNRGAHFLLQAAANSVVAAAVADVAAAVAVADSLVLECLFIFKEN</sequence>
<organism evidence="1 2">
    <name type="scientific">Ficus carica</name>
    <name type="common">Common fig</name>
    <dbReference type="NCBI Taxonomy" id="3494"/>
    <lineage>
        <taxon>Eukaryota</taxon>
        <taxon>Viridiplantae</taxon>
        <taxon>Streptophyta</taxon>
        <taxon>Embryophyta</taxon>
        <taxon>Tracheophyta</taxon>
        <taxon>Spermatophyta</taxon>
        <taxon>Magnoliopsida</taxon>
        <taxon>eudicotyledons</taxon>
        <taxon>Gunneridae</taxon>
        <taxon>Pentapetalae</taxon>
        <taxon>rosids</taxon>
        <taxon>fabids</taxon>
        <taxon>Rosales</taxon>
        <taxon>Moraceae</taxon>
        <taxon>Ficeae</taxon>
        <taxon>Ficus</taxon>
    </lineage>
</organism>
<proteinExistence type="predicted"/>
<protein>
    <submittedName>
        <fullName evidence="1">Uncharacterized protein</fullName>
    </submittedName>
</protein>
<dbReference type="Proteomes" id="UP001187192">
    <property type="component" value="Unassembled WGS sequence"/>
</dbReference>
<gene>
    <name evidence="1" type="ORF">TIFTF001_016353</name>
</gene>
<comment type="caution">
    <text evidence="1">The sequence shown here is derived from an EMBL/GenBank/DDBJ whole genome shotgun (WGS) entry which is preliminary data.</text>
</comment>
<evidence type="ECO:0000313" key="1">
    <source>
        <dbReference type="EMBL" id="GMN47177.1"/>
    </source>
</evidence>
<evidence type="ECO:0000313" key="2">
    <source>
        <dbReference type="Proteomes" id="UP001187192"/>
    </source>
</evidence>